<reference evidence="1 2" key="2">
    <citation type="submission" date="2017-09" db="EMBL/GenBank/DDBJ databases">
        <title>Extensive intraspecific genome diversity in a model arbuscular mycorrhizal fungus.</title>
        <authorList>
            <person name="Chen E.C."/>
            <person name="Morin E."/>
            <person name="Beaudet D."/>
            <person name="Noel J."/>
            <person name="Ndikumana S."/>
            <person name="Charron P."/>
            <person name="St-Onge C."/>
            <person name="Giorgi J."/>
            <person name="Grigoriev I.V."/>
            <person name="Roux C."/>
            <person name="Martin F.M."/>
            <person name="Corradi N."/>
        </authorList>
    </citation>
    <scope>NUCLEOTIDE SEQUENCE [LARGE SCALE GENOMIC DNA]</scope>
    <source>
        <strain evidence="1 2">A5</strain>
    </source>
</reference>
<dbReference type="EMBL" id="LLXJ01000867">
    <property type="protein sequence ID" value="PKC05529.1"/>
    <property type="molecule type" value="Genomic_DNA"/>
</dbReference>
<proteinExistence type="predicted"/>
<gene>
    <name evidence="1" type="ORF">RhiirA5_420798</name>
</gene>
<protein>
    <submittedName>
        <fullName evidence="1">Uncharacterized protein</fullName>
    </submittedName>
</protein>
<evidence type="ECO:0000313" key="2">
    <source>
        <dbReference type="Proteomes" id="UP000232722"/>
    </source>
</evidence>
<organism evidence="1 2">
    <name type="scientific">Rhizophagus irregularis</name>
    <dbReference type="NCBI Taxonomy" id="588596"/>
    <lineage>
        <taxon>Eukaryota</taxon>
        <taxon>Fungi</taxon>
        <taxon>Fungi incertae sedis</taxon>
        <taxon>Mucoromycota</taxon>
        <taxon>Glomeromycotina</taxon>
        <taxon>Glomeromycetes</taxon>
        <taxon>Glomerales</taxon>
        <taxon>Glomeraceae</taxon>
        <taxon>Rhizophagus</taxon>
    </lineage>
</organism>
<dbReference type="Proteomes" id="UP000232722">
    <property type="component" value="Unassembled WGS sequence"/>
</dbReference>
<reference evidence="1 2" key="1">
    <citation type="submission" date="2016-04" db="EMBL/GenBank/DDBJ databases">
        <title>Genome analyses suggest a sexual origin of heterokaryosis in a supposedly ancient asexual fungus.</title>
        <authorList>
            <person name="Ropars J."/>
            <person name="Sedzielewska K."/>
            <person name="Noel J."/>
            <person name="Charron P."/>
            <person name="Farinelli L."/>
            <person name="Marton T."/>
            <person name="Kruger M."/>
            <person name="Pelin A."/>
            <person name="Brachmann A."/>
            <person name="Corradi N."/>
        </authorList>
    </citation>
    <scope>NUCLEOTIDE SEQUENCE [LARGE SCALE GENOMIC DNA]</scope>
    <source>
        <strain evidence="1 2">A5</strain>
    </source>
</reference>
<evidence type="ECO:0000313" key="1">
    <source>
        <dbReference type="EMBL" id="PKC05529.1"/>
    </source>
</evidence>
<name>A0A2N0PFC2_9GLOM</name>
<sequence>MSNIRENLIRAALSRAFALIDYHAHNNLHEQHEFMQQTILADNSLTEEEKSKAIRLNNKDYDREKIIFNVGTRRVCENCNQKCLATLYCCFSKNIKIKFAINNSSLQKLKP</sequence>
<accession>A0A2N0PFC2</accession>
<dbReference type="AlphaFoldDB" id="A0A2N0PFC2"/>
<comment type="caution">
    <text evidence="1">The sequence shown here is derived from an EMBL/GenBank/DDBJ whole genome shotgun (WGS) entry which is preliminary data.</text>
</comment>